<reference evidence="1 2" key="1">
    <citation type="journal article" date="2018" name="Aquat. Microb. Ecol.">
        <title>Gammaproteobacterial methanotrophs dominate.</title>
        <authorList>
            <person name="Rissanen A.J."/>
            <person name="Saarenheimo J."/>
            <person name="Tiirola M."/>
            <person name="Peura S."/>
            <person name="Aalto S.L."/>
            <person name="Karvinen A."/>
            <person name="Nykanen H."/>
        </authorList>
    </citation>
    <scope>NUCLEOTIDE SEQUENCE [LARGE SCALE GENOMIC DNA]</scope>
    <source>
        <strain evidence="1">AMbin10</strain>
    </source>
</reference>
<gene>
    <name evidence="1" type="ORF">DM484_26675</name>
</gene>
<protein>
    <submittedName>
        <fullName evidence="1">Uncharacterized protein</fullName>
    </submittedName>
</protein>
<evidence type="ECO:0000313" key="1">
    <source>
        <dbReference type="EMBL" id="PZN71290.1"/>
    </source>
</evidence>
<dbReference type="Proteomes" id="UP000249396">
    <property type="component" value="Unassembled WGS sequence"/>
</dbReference>
<dbReference type="Pfam" id="PF25212">
    <property type="entry name" value="HVO_A0114"/>
    <property type="match status" value="1"/>
</dbReference>
<accession>A0A2W4S6C1</accession>
<sequence>MKRIEIGVIDPQAEQSALLAWAERADSGEWLPDGKATLNFTSFRQLHDTLTSKRMDLLWFVAHHEGLDEPQIASQAQDKYPNLKEDINLLTELGLLESKGGKLYTPFDEIVMHFPLREAA</sequence>
<proteinExistence type="predicted"/>
<dbReference type="AlphaFoldDB" id="A0A2W4S6C1"/>
<organism evidence="1 2">
    <name type="scientific">Candidatus Methylumidiphilus alinenensis</name>
    <dbReference type="NCBI Taxonomy" id="2202197"/>
    <lineage>
        <taxon>Bacteria</taxon>
        <taxon>Pseudomonadati</taxon>
        <taxon>Pseudomonadota</taxon>
        <taxon>Gammaproteobacteria</taxon>
        <taxon>Methylococcales</taxon>
        <taxon>Candidatus Methylumidiphilus</taxon>
    </lineage>
</organism>
<name>A0A2W4S6C1_9GAMM</name>
<dbReference type="EMBL" id="QJPH01000527">
    <property type="protein sequence ID" value="PZN71290.1"/>
    <property type="molecule type" value="Genomic_DNA"/>
</dbReference>
<evidence type="ECO:0000313" key="2">
    <source>
        <dbReference type="Proteomes" id="UP000249396"/>
    </source>
</evidence>
<comment type="caution">
    <text evidence="1">The sequence shown here is derived from an EMBL/GenBank/DDBJ whole genome shotgun (WGS) entry which is preliminary data.</text>
</comment>